<dbReference type="Proteomes" id="UP000027341">
    <property type="component" value="Unassembled WGS sequence"/>
</dbReference>
<dbReference type="STRING" id="28885.EI16_07460"/>
<feature type="transmembrane region" description="Helical" evidence="7">
    <location>
        <begin position="228"/>
        <end position="248"/>
    </location>
</feature>
<accession>A0A066ZRK0</accession>
<evidence type="ECO:0008006" key="10">
    <source>
        <dbReference type="Google" id="ProtNLM"/>
    </source>
</evidence>
<keyword evidence="4 7" id="KW-0812">Transmembrane</keyword>
<evidence type="ECO:0000256" key="3">
    <source>
        <dbReference type="ARBA" id="ARBA00022475"/>
    </source>
</evidence>
<gene>
    <name evidence="8" type="ORF">EI16_07460</name>
</gene>
<feature type="transmembrane region" description="Helical" evidence="7">
    <location>
        <begin position="287"/>
        <end position="309"/>
    </location>
</feature>
<feature type="transmembrane region" description="Helical" evidence="7">
    <location>
        <begin position="321"/>
        <end position="341"/>
    </location>
</feature>
<proteinExistence type="inferred from homology"/>
<protein>
    <recommendedName>
        <fullName evidence="10">Permease</fullName>
    </recommendedName>
</protein>
<evidence type="ECO:0000256" key="7">
    <source>
        <dbReference type="SAM" id="Phobius"/>
    </source>
</evidence>
<dbReference type="InterPro" id="IPR052923">
    <property type="entry name" value="UPF0718"/>
</dbReference>
<evidence type="ECO:0000313" key="9">
    <source>
        <dbReference type="Proteomes" id="UP000027341"/>
    </source>
</evidence>
<keyword evidence="9" id="KW-1185">Reference proteome</keyword>
<evidence type="ECO:0000313" key="8">
    <source>
        <dbReference type="EMBL" id="KDN96117.1"/>
    </source>
</evidence>
<evidence type="ECO:0000256" key="4">
    <source>
        <dbReference type="ARBA" id="ARBA00022692"/>
    </source>
</evidence>
<dbReference type="InterPro" id="IPR005524">
    <property type="entry name" value="DUF318"/>
</dbReference>
<evidence type="ECO:0000256" key="6">
    <source>
        <dbReference type="ARBA" id="ARBA00023136"/>
    </source>
</evidence>
<comment type="similarity">
    <text evidence="2">Belongs to the UPF0718 family.</text>
</comment>
<keyword evidence="5 7" id="KW-1133">Transmembrane helix</keyword>
<dbReference type="AlphaFoldDB" id="A0A066ZRK0"/>
<dbReference type="NCBIfam" id="NF033936">
    <property type="entry name" value="CuZnOut_SO0444"/>
    <property type="match status" value="1"/>
</dbReference>
<feature type="transmembrane region" description="Helical" evidence="7">
    <location>
        <begin position="6"/>
        <end position="28"/>
    </location>
</feature>
<feature type="transmembrane region" description="Helical" evidence="7">
    <location>
        <begin position="110"/>
        <end position="132"/>
    </location>
</feature>
<reference evidence="8 9" key="1">
    <citation type="submission" date="2014-04" db="EMBL/GenBank/DDBJ databases">
        <title>Draft genome sequence of Hydrogenovibrio marinus MH-110, a model organism for aerobic H2 metabolism.</title>
        <authorList>
            <person name="Cha H.J."/>
            <person name="Jo B.H."/>
            <person name="Hwang B.H."/>
        </authorList>
    </citation>
    <scope>NUCLEOTIDE SEQUENCE [LARGE SCALE GENOMIC DNA]</scope>
    <source>
        <strain evidence="8 9">MH-110</strain>
    </source>
</reference>
<keyword evidence="3" id="KW-1003">Cell membrane</keyword>
<feature type="transmembrane region" description="Helical" evidence="7">
    <location>
        <begin position="255"/>
        <end position="275"/>
    </location>
</feature>
<feature type="transmembrane region" description="Helical" evidence="7">
    <location>
        <begin position="361"/>
        <end position="379"/>
    </location>
</feature>
<dbReference type="PANTHER" id="PTHR34184:SF4">
    <property type="entry name" value="UPF0718 PROTEIN YCGR"/>
    <property type="match status" value="1"/>
</dbReference>
<comment type="subcellular location">
    <subcellularLocation>
        <location evidence="1">Cell membrane</location>
        <topology evidence="1">Multi-pass membrane protein</topology>
    </subcellularLocation>
</comment>
<dbReference type="GO" id="GO:0005886">
    <property type="term" value="C:plasma membrane"/>
    <property type="evidence" value="ECO:0007669"/>
    <property type="project" value="UniProtKB-SubCell"/>
</dbReference>
<keyword evidence="6 7" id="KW-0472">Membrane</keyword>
<comment type="caution">
    <text evidence="8">The sequence shown here is derived from an EMBL/GenBank/DDBJ whole genome shotgun (WGS) entry which is preliminary data.</text>
</comment>
<dbReference type="Pfam" id="PF03773">
    <property type="entry name" value="ArsP_1"/>
    <property type="match status" value="1"/>
</dbReference>
<dbReference type="PANTHER" id="PTHR34184">
    <property type="entry name" value="UPF0718 PROTEIN YCGR"/>
    <property type="match status" value="1"/>
</dbReference>
<sequence length="385" mass="41094">MSFWENLWQTLSIAAPWLIFGLLIAGVIKAKVSNKWVAKHLSGEGATPVVKGALIGAPLPLCSCSVIPVATQLHRSGASKGATAAFLVSTPETGVDSISLSYALLGPFMAIIRPISAIISALVTGLSISWFAKHESTTQDVGTDTKTPQPSGTSCCSHEAHKPASNATTSCCSSSAQESVKKDTSCCSQEQETSSCCGTSKPDDAAKMTILQGVHYAFTQMLDDMKKWLLIGLILSALVMTFIPNDFLLQYQNTWWIYLLVFVASFPVYICASASTPVAAGLMLAGLSPGAALIFMLAGPSTNIATLGILKQELGSQAMKLYVATLAISSIALGVIVDWIARDWHLDFHQQLMHSHEFLPGWVSAVSVVILFAFGIQAIRNKILR</sequence>
<evidence type="ECO:0000256" key="5">
    <source>
        <dbReference type="ARBA" id="ARBA00022989"/>
    </source>
</evidence>
<name>A0A066ZRK0_HYDMR</name>
<organism evidence="8 9">
    <name type="scientific">Hydrogenovibrio marinus</name>
    <dbReference type="NCBI Taxonomy" id="28885"/>
    <lineage>
        <taxon>Bacteria</taxon>
        <taxon>Pseudomonadati</taxon>
        <taxon>Pseudomonadota</taxon>
        <taxon>Gammaproteobacteria</taxon>
        <taxon>Thiotrichales</taxon>
        <taxon>Piscirickettsiaceae</taxon>
        <taxon>Hydrogenovibrio</taxon>
    </lineage>
</organism>
<evidence type="ECO:0000256" key="1">
    <source>
        <dbReference type="ARBA" id="ARBA00004651"/>
    </source>
</evidence>
<evidence type="ECO:0000256" key="2">
    <source>
        <dbReference type="ARBA" id="ARBA00006386"/>
    </source>
</evidence>
<dbReference type="EMBL" id="JMIU01000001">
    <property type="protein sequence ID" value="KDN96117.1"/>
    <property type="molecule type" value="Genomic_DNA"/>
</dbReference>